<protein>
    <submittedName>
        <fullName evidence="2">Uncharacterized protein</fullName>
    </submittedName>
</protein>
<feature type="region of interest" description="Disordered" evidence="1">
    <location>
        <begin position="100"/>
        <end position="126"/>
    </location>
</feature>
<accession>A0A8H7I9Z2</accession>
<organism evidence="2 3">
    <name type="scientific">Rhizoctonia solani</name>
    <dbReference type="NCBI Taxonomy" id="456999"/>
    <lineage>
        <taxon>Eukaryota</taxon>
        <taxon>Fungi</taxon>
        <taxon>Dikarya</taxon>
        <taxon>Basidiomycota</taxon>
        <taxon>Agaricomycotina</taxon>
        <taxon>Agaricomycetes</taxon>
        <taxon>Cantharellales</taxon>
        <taxon>Ceratobasidiaceae</taxon>
        <taxon>Rhizoctonia</taxon>
    </lineage>
</organism>
<dbReference type="AlphaFoldDB" id="A0A8H7I9Z2"/>
<feature type="compositionally biased region" description="Basic and acidic residues" evidence="1">
    <location>
        <begin position="1"/>
        <end position="10"/>
    </location>
</feature>
<gene>
    <name evidence="2" type="ORF">RHS01_07772</name>
</gene>
<evidence type="ECO:0000313" key="3">
    <source>
        <dbReference type="Proteomes" id="UP000614334"/>
    </source>
</evidence>
<evidence type="ECO:0000313" key="2">
    <source>
        <dbReference type="EMBL" id="KAF8752093.1"/>
    </source>
</evidence>
<comment type="caution">
    <text evidence="2">The sequence shown here is derived from an EMBL/GenBank/DDBJ whole genome shotgun (WGS) entry which is preliminary data.</text>
</comment>
<proteinExistence type="predicted"/>
<reference evidence="2" key="1">
    <citation type="submission" date="2020-09" db="EMBL/GenBank/DDBJ databases">
        <title>Comparative genome analyses of four rice-infecting Rhizoctonia solani isolates reveal extensive enrichment of homogalacturonan modification genes.</title>
        <authorList>
            <person name="Lee D.-Y."/>
            <person name="Jeon J."/>
            <person name="Kim K.-T."/>
            <person name="Cheong K."/>
            <person name="Song H."/>
            <person name="Choi G."/>
            <person name="Ko J."/>
            <person name="Opiyo S.O."/>
            <person name="Zuo S."/>
            <person name="Madhav S."/>
            <person name="Lee Y.-H."/>
            <person name="Wang G.-L."/>
        </authorList>
    </citation>
    <scope>NUCLEOTIDE SEQUENCE</scope>
    <source>
        <strain evidence="2">AG1-IA B2</strain>
    </source>
</reference>
<feature type="region of interest" description="Disordered" evidence="1">
    <location>
        <begin position="1"/>
        <end position="24"/>
    </location>
</feature>
<dbReference type="EMBL" id="JACYCF010000016">
    <property type="protein sequence ID" value="KAF8752093.1"/>
    <property type="molecule type" value="Genomic_DNA"/>
</dbReference>
<dbReference type="Proteomes" id="UP000614334">
    <property type="component" value="Unassembled WGS sequence"/>
</dbReference>
<evidence type="ECO:0000256" key="1">
    <source>
        <dbReference type="SAM" id="MobiDB-lite"/>
    </source>
</evidence>
<name>A0A8H7I9Z2_9AGAM</name>
<sequence length="162" mass="16511">MASTSYDDHITGGPGAPGMADIDSPIIPTEIASGLTFNADGSINFGLMDEAGAYNAGFGSDAGLAAASGAGTGPGPGPGTGARPFGQTFPTSIRSPSFMFGAGSRVDPVNDHTRTRPPRRGRGRAGNWKSETILRVVCAGMCCLRGNGYCSGQALEPLRWGM</sequence>